<dbReference type="GO" id="GO:0000160">
    <property type="term" value="P:phosphorelay signal transduction system"/>
    <property type="evidence" value="ECO:0007669"/>
    <property type="project" value="InterPro"/>
</dbReference>
<dbReference type="InterPro" id="IPR001789">
    <property type="entry name" value="Sig_transdc_resp-reg_receiver"/>
</dbReference>
<dbReference type="InterPro" id="IPR011006">
    <property type="entry name" value="CheY-like_superfamily"/>
</dbReference>
<evidence type="ECO:0000313" key="5">
    <source>
        <dbReference type="Proteomes" id="UP000050346"/>
    </source>
</evidence>
<dbReference type="Pfam" id="PF00072">
    <property type="entry name" value="Response_reg"/>
    <property type="match status" value="1"/>
</dbReference>
<dbReference type="PANTHER" id="PTHR44591:SF3">
    <property type="entry name" value="RESPONSE REGULATORY DOMAIN-CONTAINING PROTEIN"/>
    <property type="match status" value="1"/>
</dbReference>
<dbReference type="PANTHER" id="PTHR44591">
    <property type="entry name" value="STRESS RESPONSE REGULATOR PROTEIN 1"/>
    <property type="match status" value="1"/>
</dbReference>
<dbReference type="Gene3D" id="3.40.50.2300">
    <property type="match status" value="1"/>
</dbReference>
<sequence>MVPKKALGESLLKGVRVCLVEDDQNVLMATAALLERWGCEVQTARSAEGLTTHCDIIVADYDLGTVANGLDCIESIRAVRGWDVPALIVTGREVEVVLESMQGAEVSVLSKPLRPSELRLNLLSIRERRMSTP</sequence>
<gene>
    <name evidence="4" type="ORF">ALO71_00252</name>
</gene>
<reference evidence="4 5" key="1">
    <citation type="submission" date="2015-09" db="EMBL/GenBank/DDBJ databases">
        <title>Genome announcement of multiple Pseudomonas syringae strains.</title>
        <authorList>
            <person name="Thakur S."/>
            <person name="Wang P.W."/>
            <person name="Gong Y."/>
            <person name="Weir B.S."/>
            <person name="Guttman D.S."/>
        </authorList>
    </citation>
    <scope>NUCLEOTIDE SEQUENCE [LARGE SCALE GENOMIC DNA]</scope>
    <source>
        <strain evidence="4 5">ICMP9150</strain>
    </source>
</reference>
<keyword evidence="4" id="KW-0808">Transferase</keyword>
<dbReference type="SMART" id="SM00448">
    <property type="entry name" value="REC"/>
    <property type="match status" value="1"/>
</dbReference>
<dbReference type="PROSITE" id="PS50110">
    <property type="entry name" value="RESPONSE_REGULATORY"/>
    <property type="match status" value="1"/>
</dbReference>
<proteinExistence type="predicted"/>
<organism evidence="4 5">
    <name type="scientific">Pseudomonas amygdali pv. dendropanacis</name>
    <dbReference type="NCBI Taxonomy" id="235272"/>
    <lineage>
        <taxon>Bacteria</taxon>
        <taxon>Pseudomonadati</taxon>
        <taxon>Pseudomonadota</taxon>
        <taxon>Gammaproteobacteria</taxon>
        <taxon>Pseudomonadales</taxon>
        <taxon>Pseudomonadaceae</taxon>
        <taxon>Pseudomonas</taxon>
        <taxon>Pseudomonas amygdali</taxon>
    </lineage>
</organism>
<comment type="caution">
    <text evidence="4">The sequence shown here is derived from an EMBL/GenBank/DDBJ whole genome shotgun (WGS) entry which is preliminary data.</text>
</comment>
<dbReference type="AlphaFoldDB" id="A0A0P9PVF9"/>
<feature type="domain" description="Response regulatory" evidence="3">
    <location>
        <begin position="16"/>
        <end position="126"/>
    </location>
</feature>
<dbReference type="SUPFAM" id="SSF52172">
    <property type="entry name" value="CheY-like"/>
    <property type="match status" value="1"/>
</dbReference>
<evidence type="ECO:0000259" key="3">
    <source>
        <dbReference type="PROSITE" id="PS50110"/>
    </source>
</evidence>
<keyword evidence="4" id="KW-0418">Kinase</keyword>
<dbReference type="GO" id="GO:0016301">
    <property type="term" value="F:kinase activity"/>
    <property type="evidence" value="ECO:0007669"/>
    <property type="project" value="UniProtKB-KW"/>
</dbReference>
<dbReference type="EMBL" id="LJQG01000086">
    <property type="protein sequence ID" value="KPX21707.1"/>
    <property type="molecule type" value="Genomic_DNA"/>
</dbReference>
<dbReference type="Proteomes" id="UP000050346">
    <property type="component" value="Unassembled WGS sequence"/>
</dbReference>
<dbReference type="InterPro" id="IPR050595">
    <property type="entry name" value="Bact_response_regulator"/>
</dbReference>
<protein>
    <submittedName>
        <fullName evidence="4">Sensor histidine kinase/response regulator</fullName>
    </submittedName>
</protein>
<keyword evidence="1 2" id="KW-0597">Phosphoprotein</keyword>
<accession>A0A0P9PVF9</accession>
<dbReference type="CDD" id="cd00156">
    <property type="entry name" value="REC"/>
    <property type="match status" value="1"/>
</dbReference>
<evidence type="ECO:0000256" key="2">
    <source>
        <dbReference type="PROSITE-ProRule" id="PRU00169"/>
    </source>
</evidence>
<evidence type="ECO:0000256" key="1">
    <source>
        <dbReference type="ARBA" id="ARBA00022553"/>
    </source>
</evidence>
<dbReference type="PATRIC" id="fig|235272.12.peg.344"/>
<feature type="modified residue" description="4-aspartylphosphate" evidence="2">
    <location>
        <position position="60"/>
    </location>
</feature>
<evidence type="ECO:0000313" key="4">
    <source>
        <dbReference type="EMBL" id="KPX21707.1"/>
    </source>
</evidence>
<name>A0A0P9PVF9_PSEA0</name>